<dbReference type="SUPFAM" id="SSF52833">
    <property type="entry name" value="Thioredoxin-like"/>
    <property type="match status" value="1"/>
</dbReference>
<reference evidence="2 3" key="1">
    <citation type="submission" date="2017-06" db="EMBL/GenBank/DDBJ databases">
        <title>Global population genomics of the pathogenic fungus Cryptococcus neoformans var. grubii.</title>
        <authorList>
            <person name="Cuomo C."/>
            <person name="Litvintseva A."/>
            <person name="Chen Y."/>
            <person name="Young S."/>
            <person name="Zeng Q."/>
            <person name="Chapman S."/>
            <person name="Gujja S."/>
            <person name="Saif S."/>
            <person name="Birren B."/>
        </authorList>
    </citation>
    <scope>NUCLEOTIDE SEQUENCE [LARGE SCALE GENOMIC DNA]</scope>
    <source>
        <strain evidence="2 3">Tu259-1</strain>
    </source>
</reference>
<dbReference type="AlphaFoldDB" id="A0A854QCN4"/>
<gene>
    <name evidence="2" type="ORF">C361_03639</name>
</gene>
<dbReference type="GO" id="GO:0016491">
    <property type="term" value="F:oxidoreductase activity"/>
    <property type="evidence" value="ECO:0007669"/>
    <property type="project" value="InterPro"/>
</dbReference>
<name>A0A854QCN4_CRYNE</name>
<accession>A0A854QCN4</accession>
<dbReference type="CDD" id="cd03024">
    <property type="entry name" value="DsbA_FrnE"/>
    <property type="match status" value="1"/>
</dbReference>
<dbReference type="Gene3D" id="3.40.30.10">
    <property type="entry name" value="Glutaredoxin"/>
    <property type="match status" value="1"/>
</dbReference>
<protein>
    <recommendedName>
        <fullName evidence="1">DSBA-like thioredoxin domain-containing protein</fullName>
    </recommendedName>
</protein>
<proteinExistence type="predicted"/>
<dbReference type="InterPro" id="IPR001853">
    <property type="entry name" value="DSBA-like_thioredoxin_dom"/>
</dbReference>
<dbReference type="EMBL" id="AMKT01000044">
    <property type="protein sequence ID" value="OXG20665.1"/>
    <property type="molecule type" value="Genomic_DNA"/>
</dbReference>
<comment type="caution">
    <text evidence="2">The sequence shown here is derived from an EMBL/GenBank/DDBJ whole genome shotgun (WGS) entry which is preliminary data.</text>
</comment>
<evidence type="ECO:0000313" key="3">
    <source>
        <dbReference type="Proteomes" id="UP000199727"/>
    </source>
</evidence>
<sequence>MKIDITSDVICPFCLIGVKQLLAAIDKYKVTHPDAEFNIRFLPYELNSNLTEEPIPRKQFYVTKFGEEKAAQILSMLPAKYEAVGCKCDLSGDISSTQLAHRLQTYALCHRPSAQLPLVLDIFTGFHSEAKHPSDKQWLTSLAVKHGVFPDEKAAREWLDGKQCDKEVKKAYGTARDLGVTGVPFFVFQDKYAASGAMGTEEFVRLLEEIDQREKVFSEKSAPALKGGETCTDEGPYPFVGNNGC</sequence>
<dbReference type="Pfam" id="PF01323">
    <property type="entry name" value="DSBA"/>
    <property type="match status" value="1"/>
</dbReference>
<dbReference type="InterPro" id="IPR036249">
    <property type="entry name" value="Thioredoxin-like_sf"/>
</dbReference>
<dbReference type="Proteomes" id="UP000199727">
    <property type="component" value="Unassembled WGS sequence"/>
</dbReference>
<dbReference type="PANTHER" id="PTHR13887:SF41">
    <property type="entry name" value="THIOREDOXIN SUPERFAMILY PROTEIN"/>
    <property type="match status" value="1"/>
</dbReference>
<organism evidence="2 3">
    <name type="scientific">Cryptococcus neoformans Tu259-1</name>
    <dbReference type="NCBI Taxonomy" id="1230072"/>
    <lineage>
        <taxon>Eukaryota</taxon>
        <taxon>Fungi</taxon>
        <taxon>Dikarya</taxon>
        <taxon>Basidiomycota</taxon>
        <taxon>Agaricomycotina</taxon>
        <taxon>Tremellomycetes</taxon>
        <taxon>Tremellales</taxon>
        <taxon>Cryptococcaceae</taxon>
        <taxon>Cryptococcus</taxon>
        <taxon>Cryptococcus neoformans species complex</taxon>
    </lineage>
</organism>
<feature type="domain" description="DSBA-like thioredoxin" evidence="1">
    <location>
        <begin position="3"/>
        <end position="206"/>
    </location>
</feature>
<dbReference type="PANTHER" id="PTHR13887">
    <property type="entry name" value="GLUTATHIONE S-TRANSFERASE KAPPA"/>
    <property type="match status" value="1"/>
</dbReference>
<evidence type="ECO:0000259" key="1">
    <source>
        <dbReference type="Pfam" id="PF01323"/>
    </source>
</evidence>
<evidence type="ECO:0000313" key="2">
    <source>
        <dbReference type="EMBL" id="OXG20665.1"/>
    </source>
</evidence>
<dbReference type="OrthoDB" id="1930760at2759"/>